<gene>
    <name evidence="7" type="primary">cobO_1</name>
    <name evidence="7" type="ORF">STARVERO_01928</name>
</gene>
<keyword evidence="1 4" id="KW-0808">Transferase</keyword>
<dbReference type="UniPathway" id="UPA00148">
    <property type="reaction ID" value="UER00233"/>
</dbReference>
<dbReference type="PANTHER" id="PTHR12213:SF0">
    <property type="entry name" value="CORRINOID ADENOSYLTRANSFERASE MMAB"/>
    <property type="match status" value="1"/>
</dbReference>
<dbReference type="InterPro" id="IPR036451">
    <property type="entry name" value="CblAdoTrfase-like_sf"/>
</dbReference>
<protein>
    <recommendedName>
        <fullName evidence="4">Corrinoid adenosyltransferase</fullName>
        <ecNumber evidence="4">2.5.1.17</ecNumber>
    </recommendedName>
    <alternativeName>
        <fullName evidence="4">Cob(II)alamin adenosyltransferase</fullName>
    </alternativeName>
    <alternativeName>
        <fullName evidence="4">Cob(II)yrinic acid a,c-diamide adenosyltransferase</fullName>
    </alternativeName>
    <alternativeName>
        <fullName evidence="4">Cobinamide/cobalamin adenosyltransferase</fullName>
    </alternativeName>
</protein>
<keyword evidence="2 4" id="KW-0547">Nucleotide-binding</keyword>
<evidence type="ECO:0000256" key="4">
    <source>
        <dbReference type="RuleBase" id="RU366026"/>
    </source>
</evidence>
<keyword evidence="3 4" id="KW-0067">ATP-binding</keyword>
<dbReference type="GO" id="GO:0008817">
    <property type="term" value="F:corrinoid adenosyltransferase activity"/>
    <property type="evidence" value="ECO:0007669"/>
    <property type="project" value="UniProtKB-UniRule"/>
</dbReference>
<dbReference type="AlphaFoldDB" id="A0A5S9NYN8"/>
<comment type="catalytic activity">
    <reaction evidence="4">
        <text>2 cob(II)alamin + reduced [electron-transfer flavoprotein] + 2 ATP = 2 adenosylcob(III)alamin + 2 triphosphate + oxidized [electron-transfer flavoprotein] + 3 H(+)</text>
        <dbReference type="Rhea" id="RHEA:28671"/>
        <dbReference type="Rhea" id="RHEA-COMP:10685"/>
        <dbReference type="Rhea" id="RHEA-COMP:10686"/>
        <dbReference type="ChEBI" id="CHEBI:15378"/>
        <dbReference type="ChEBI" id="CHEBI:16304"/>
        <dbReference type="ChEBI" id="CHEBI:18036"/>
        <dbReference type="ChEBI" id="CHEBI:18408"/>
        <dbReference type="ChEBI" id="CHEBI:30616"/>
        <dbReference type="ChEBI" id="CHEBI:57692"/>
        <dbReference type="ChEBI" id="CHEBI:58307"/>
        <dbReference type="EC" id="2.5.1.17"/>
    </reaction>
</comment>
<name>A0A5S9NYN8_9HYPH</name>
<dbReference type="Gene3D" id="1.20.1200.10">
    <property type="entry name" value="Cobalamin adenosyltransferase-like"/>
    <property type="match status" value="1"/>
</dbReference>
<sequence length="204" mass="21810">MGHRLSRIVTRTGDQGQTGLGSGLRVDKDSPPIETLGAIDELNSWIGVLVALSSSPATREVFTLVQHDLFDLGAQISVPGTPLLSRAHLSRIEAAFEQANAGLGMLEEFILPGGAPSSAFAHVARTVCRRAERRLFSLAQIEHSVPELYEAGGAASPPENFGLSYLNRLSDLLFIVARLENRADGRPDVLWERGKSLNSGGVAA</sequence>
<reference evidence="7 8" key="1">
    <citation type="submission" date="2019-12" db="EMBL/GenBank/DDBJ databases">
        <authorList>
            <person name="Reyes-Prieto M."/>
        </authorList>
    </citation>
    <scope>NUCLEOTIDE SEQUENCE [LARGE SCALE GENOMIC DNA]</scope>
    <source>
        <strain evidence="7">HF14-78462</strain>
    </source>
</reference>
<dbReference type="InterPro" id="IPR029499">
    <property type="entry name" value="PduO-typ"/>
</dbReference>
<dbReference type="GO" id="GO:0009236">
    <property type="term" value="P:cobalamin biosynthetic process"/>
    <property type="evidence" value="ECO:0007669"/>
    <property type="project" value="UniProtKB-UniRule"/>
</dbReference>
<keyword evidence="8" id="KW-1185">Reference proteome</keyword>
<organism evidence="7 8">
    <name type="scientific">Starkeya nomas</name>
    <dbReference type="NCBI Taxonomy" id="2666134"/>
    <lineage>
        <taxon>Bacteria</taxon>
        <taxon>Pseudomonadati</taxon>
        <taxon>Pseudomonadota</taxon>
        <taxon>Alphaproteobacteria</taxon>
        <taxon>Hyphomicrobiales</taxon>
        <taxon>Xanthobacteraceae</taxon>
        <taxon>Starkeya</taxon>
    </lineage>
</organism>
<dbReference type="Proteomes" id="UP000433050">
    <property type="component" value="Unassembled WGS sequence"/>
</dbReference>
<evidence type="ECO:0000256" key="2">
    <source>
        <dbReference type="ARBA" id="ARBA00022741"/>
    </source>
</evidence>
<dbReference type="Pfam" id="PF01923">
    <property type="entry name" value="Cob_adeno_trans"/>
    <property type="match status" value="1"/>
</dbReference>
<proteinExistence type="inferred from homology"/>
<dbReference type="GO" id="GO:0005524">
    <property type="term" value="F:ATP binding"/>
    <property type="evidence" value="ECO:0007669"/>
    <property type="project" value="UniProtKB-UniRule"/>
</dbReference>
<keyword evidence="4" id="KW-0169">Cobalamin biosynthesis</keyword>
<evidence type="ECO:0000256" key="3">
    <source>
        <dbReference type="ARBA" id="ARBA00022840"/>
    </source>
</evidence>
<dbReference type="RefSeq" id="WP_159598678.1">
    <property type="nucleotide sequence ID" value="NZ_CACSAS010000001.1"/>
</dbReference>
<dbReference type="EMBL" id="CACSAS010000001">
    <property type="protein sequence ID" value="CAA0095815.1"/>
    <property type="molecule type" value="Genomic_DNA"/>
</dbReference>
<evidence type="ECO:0000256" key="1">
    <source>
        <dbReference type="ARBA" id="ARBA00022679"/>
    </source>
</evidence>
<dbReference type="PANTHER" id="PTHR12213">
    <property type="entry name" value="CORRINOID ADENOSYLTRANSFERASE"/>
    <property type="match status" value="1"/>
</dbReference>
<feature type="domain" description="Cobalamin adenosyltransferase-like" evidence="6">
    <location>
        <begin position="8"/>
        <end position="179"/>
    </location>
</feature>
<accession>A0A5S9NYN8</accession>
<evidence type="ECO:0000313" key="7">
    <source>
        <dbReference type="EMBL" id="CAA0095815.1"/>
    </source>
</evidence>
<dbReference type="SUPFAM" id="SSF89028">
    <property type="entry name" value="Cobalamin adenosyltransferase-like"/>
    <property type="match status" value="1"/>
</dbReference>
<comment type="pathway">
    <text evidence="4">Cofactor biosynthesis; adenosylcobalamin biosynthesis; adenosylcobalamin from cob(II)yrinate a,c-diamide: step 2/7.</text>
</comment>
<evidence type="ECO:0000256" key="5">
    <source>
        <dbReference type="SAM" id="MobiDB-lite"/>
    </source>
</evidence>
<evidence type="ECO:0000313" key="8">
    <source>
        <dbReference type="Proteomes" id="UP000433050"/>
    </source>
</evidence>
<dbReference type="InterPro" id="IPR016030">
    <property type="entry name" value="CblAdoTrfase-like"/>
</dbReference>
<evidence type="ECO:0000259" key="6">
    <source>
        <dbReference type="Pfam" id="PF01923"/>
    </source>
</evidence>
<feature type="region of interest" description="Disordered" evidence="5">
    <location>
        <begin position="1"/>
        <end position="27"/>
    </location>
</feature>
<dbReference type="NCBIfam" id="TIGR00636">
    <property type="entry name" value="PduO_Nterm"/>
    <property type="match status" value="1"/>
</dbReference>
<comment type="catalytic activity">
    <reaction evidence="4">
        <text>2 cob(II)yrinate a,c diamide + reduced [electron-transfer flavoprotein] + 2 ATP = 2 adenosylcob(III)yrinate a,c-diamide + 2 triphosphate + oxidized [electron-transfer flavoprotein] + 3 H(+)</text>
        <dbReference type="Rhea" id="RHEA:11528"/>
        <dbReference type="Rhea" id="RHEA-COMP:10685"/>
        <dbReference type="Rhea" id="RHEA-COMP:10686"/>
        <dbReference type="ChEBI" id="CHEBI:15378"/>
        <dbReference type="ChEBI" id="CHEBI:18036"/>
        <dbReference type="ChEBI" id="CHEBI:30616"/>
        <dbReference type="ChEBI" id="CHEBI:57692"/>
        <dbReference type="ChEBI" id="CHEBI:58307"/>
        <dbReference type="ChEBI" id="CHEBI:58503"/>
        <dbReference type="ChEBI" id="CHEBI:58537"/>
        <dbReference type="EC" id="2.5.1.17"/>
    </reaction>
</comment>
<comment type="similarity">
    <text evidence="4">Belongs to the Cob(I)alamin adenosyltransferase family.</text>
</comment>
<dbReference type="EC" id="2.5.1.17" evidence="4"/>